<reference evidence="1 2" key="1">
    <citation type="submission" date="2021-06" db="EMBL/GenBank/DDBJ databases">
        <authorList>
            <person name="Kallberg Y."/>
            <person name="Tangrot J."/>
            <person name="Rosling A."/>
        </authorList>
    </citation>
    <scope>NUCLEOTIDE SEQUENCE [LARGE SCALE GENOMIC DNA]</scope>
    <source>
        <strain evidence="1 2">120-4 pot B 10/14</strain>
    </source>
</reference>
<dbReference type="Proteomes" id="UP000789901">
    <property type="component" value="Unassembled WGS sequence"/>
</dbReference>
<name>A0ABN7WNI7_GIGMA</name>
<dbReference type="EMBL" id="CAJVQB010052147">
    <property type="protein sequence ID" value="CAG8835770.1"/>
    <property type="molecule type" value="Genomic_DNA"/>
</dbReference>
<feature type="non-terminal residue" evidence="1">
    <location>
        <position position="74"/>
    </location>
</feature>
<evidence type="ECO:0000313" key="2">
    <source>
        <dbReference type="Proteomes" id="UP000789901"/>
    </source>
</evidence>
<gene>
    <name evidence="1" type="ORF">GMARGA_LOCUS32730</name>
</gene>
<accession>A0ABN7WNI7</accession>
<protein>
    <submittedName>
        <fullName evidence="1">5535_t:CDS:1</fullName>
    </submittedName>
</protein>
<organism evidence="1 2">
    <name type="scientific">Gigaspora margarita</name>
    <dbReference type="NCBI Taxonomy" id="4874"/>
    <lineage>
        <taxon>Eukaryota</taxon>
        <taxon>Fungi</taxon>
        <taxon>Fungi incertae sedis</taxon>
        <taxon>Mucoromycota</taxon>
        <taxon>Glomeromycotina</taxon>
        <taxon>Glomeromycetes</taxon>
        <taxon>Diversisporales</taxon>
        <taxon>Gigasporaceae</taxon>
        <taxon>Gigaspora</taxon>
    </lineage>
</organism>
<sequence length="74" mass="9006">MIYDDVELTDINLMDRERFLYLTFFETNLKKELYIKKTIHGCQEPIKYTNFVNSLEVRDNFLEENEQCTKGKYI</sequence>
<comment type="caution">
    <text evidence="1">The sequence shown here is derived from an EMBL/GenBank/DDBJ whole genome shotgun (WGS) entry which is preliminary data.</text>
</comment>
<proteinExistence type="predicted"/>
<evidence type="ECO:0000313" key="1">
    <source>
        <dbReference type="EMBL" id="CAG8835770.1"/>
    </source>
</evidence>
<keyword evidence="2" id="KW-1185">Reference proteome</keyword>